<feature type="compositionally biased region" description="Low complexity" evidence="6">
    <location>
        <begin position="10"/>
        <end position="19"/>
    </location>
</feature>
<feature type="region of interest" description="Disordered" evidence="6">
    <location>
        <begin position="1"/>
        <end position="118"/>
    </location>
</feature>
<evidence type="ECO:0000256" key="5">
    <source>
        <dbReference type="ARBA" id="ARBA00023251"/>
    </source>
</evidence>
<reference evidence="9" key="1">
    <citation type="journal article" date="2019" name="Int. J. Syst. Evol. Microbiol.">
        <title>The Global Catalogue of Microorganisms (GCM) 10K type strain sequencing project: providing services to taxonomists for standard genome sequencing and annotation.</title>
        <authorList>
            <consortium name="The Broad Institute Genomics Platform"/>
            <consortium name="The Broad Institute Genome Sequencing Center for Infectious Disease"/>
            <person name="Wu L."/>
            <person name="Ma J."/>
        </authorList>
    </citation>
    <scope>NUCLEOTIDE SEQUENCE [LARGE SCALE GENOMIC DNA]</scope>
    <source>
        <strain evidence="9">JCM 16117</strain>
    </source>
</reference>
<dbReference type="SUPFAM" id="SSF52540">
    <property type="entry name" value="P-loop containing nucleoside triphosphate hydrolases"/>
    <property type="match status" value="1"/>
</dbReference>
<evidence type="ECO:0000256" key="3">
    <source>
        <dbReference type="ARBA" id="ARBA00022741"/>
    </source>
</evidence>
<feature type="compositionally biased region" description="Low complexity" evidence="6">
    <location>
        <begin position="26"/>
        <end position="46"/>
    </location>
</feature>
<dbReference type="CDD" id="cd03230">
    <property type="entry name" value="ABC_DR_subfamily_A"/>
    <property type="match status" value="1"/>
</dbReference>
<keyword evidence="4" id="KW-0067">ATP-binding</keyword>
<evidence type="ECO:0000256" key="6">
    <source>
        <dbReference type="SAM" id="MobiDB-lite"/>
    </source>
</evidence>
<protein>
    <recommendedName>
        <fullName evidence="7">ABC transporter domain-containing protein</fullName>
    </recommendedName>
</protein>
<dbReference type="Pfam" id="PF00005">
    <property type="entry name" value="ABC_tran"/>
    <property type="match status" value="1"/>
</dbReference>
<feature type="compositionally biased region" description="Low complexity" evidence="6">
    <location>
        <begin position="91"/>
        <end position="106"/>
    </location>
</feature>
<evidence type="ECO:0000256" key="1">
    <source>
        <dbReference type="ARBA" id="ARBA00004202"/>
    </source>
</evidence>
<organism evidence="8 9">
    <name type="scientific">Herbiconiux moechotypicola</name>
    <dbReference type="NCBI Taxonomy" id="637393"/>
    <lineage>
        <taxon>Bacteria</taxon>
        <taxon>Bacillati</taxon>
        <taxon>Actinomycetota</taxon>
        <taxon>Actinomycetes</taxon>
        <taxon>Micrococcales</taxon>
        <taxon>Microbacteriaceae</taxon>
        <taxon>Herbiconiux</taxon>
    </lineage>
</organism>
<dbReference type="InterPro" id="IPR050763">
    <property type="entry name" value="ABC_transporter_ATP-binding"/>
</dbReference>
<dbReference type="InterPro" id="IPR027417">
    <property type="entry name" value="P-loop_NTPase"/>
</dbReference>
<sequence length="373" mass="38942">MSSEPDTPDAGGARSGAPRTPRRAPAKTAAKSAARPAASAASAAASIESPDGEPTPARTPAPKRPASPRKPAQRPSAPRTAAAKEAKEPAAPRTPRTPRTPARPRTAPAPPPSVVRDLDPDDIVLEISGLLKRFGSTTAVAGIDLRVPRGSFYGIVGPNGAGKTTTLSMATGLLRPDGGSISVLGHDVWRDPAGAKRLIGVLPDRLRLFDRLTGRQLLHYAGTLRGLDATAVAQRSDDLAAAFGLGDALGRLVSDYSAGMTKKIALASAMIHSPRLLVLDEPFESVDPVSAQNVVEILERYVAAGGTVVLSSHSMDMIQRVCDRVAIIVEGAVPAQGTVDEVREGGTLEQRFLSLTGEHRNAEGLEWLLSSSD</sequence>
<dbReference type="EMBL" id="BAAAQY010000001">
    <property type="protein sequence ID" value="GAA2223362.1"/>
    <property type="molecule type" value="Genomic_DNA"/>
</dbReference>
<evidence type="ECO:0000259" key="7">
    <source>
        <dbReference type="PROSITE" id="PS50893"/>
    </source>
</evidence>
<evidence type="ECO:0000256" key="2">
    <source>
        <dbReference type="ARBA" id="ARBA00022448"/>
    </source>
</evidence>
<gene>
    <name evidence="8" type="ORF">GCM10009851_03140</name>
</gene>
<feature type="compositionally biased region" description="Low complexity" evidence="6">
    <location>
        <begin position="69"/>
        <end position="81"/>
    </location>
</feature>
<dbReference type="PROSITE" id="PS50893">
    <property type="entry name" value="ABC_TRANSPORTER_2"/>
    <property type="match status" value="1"/>
</dbReference>
<dbReference type="SMART" id="SM00382">
    <property type="entry name" value="AAA"/>
    <property type="match status" value="1"/>
</dbReference>
<keyword evidence="9" id="KW-1185">Reference proteome</keyword>
<dbReference type="InterPro" id="IPR003439">
    <property type="entry name" value="ABC_transporter-like_ATP-bd"/>
</dbReference>
<dbReference type="PANTHER" id="PTHR42711">
    <property type="entry name" value="ABC TRANSPORTER ATP-BINDING PROTEIN"/>
    <property type="match status" value="1"/>
</dbReference>
<proteinExistence type="predicted"/>
<dbReference type="InterPro" id="IPR003593">
    <property type="entry name" value="AAA+_ATPase"/>
</dbReference>
<dbReference type="RefSeq" id="WP_310795659.1">
    <property type="nucleotide sequence ID" value="NZ_BAAAQY010000001.1"/>
</dbReference>
<evidence type="ECO:0000313" key="8">
    <source>
        <dbReference type="EMBL" id="GAA2223362.1"/>
    </source>
</evidence>
<comment type="caution">
    <text evidence="8">The sequence shown here is derived from an EMBL/GenBank/DDBJ whole genome shotgun (WGS) entry which is preliminary data.</text>
</comment>
<dbReference type="Gene3D" id="3.40.50.300">
    <property type="entry name" value="P-loop containing nucleotide triphosphate hydrolases"/>
    <property type="match status" value="1"/>
</dbReference>
<feature type="domain" description="ABC transporter" evidence="7">
    <location>
        <begin position="125"/>
        <end position="355"/>
    </location>
</feature>
<name>A0ABP5Q312_9MICO</name>
<accession>A0ABP5Q312</accession>
<keyword evidence="3" id="KW-0547">Nucleotide-binding</keyword>
<keyword evidence="5" id="KW-0046">Antibiotic resistance</keyword>
<comment type="subcellular location">
    <subcellularLocation>
        <location evidence="1">Cell membrane</location>
        <topology evidence="1">Peripheral membrane protein</topology>
    </subcellularLocation>
</comment>
<evidence type="ECO:0000313" key="9">
    <source>
        <dbReference type="Proteomes" id="UP001500929"/>
    </source>
</evidence>
<keyword evidence="2" id="KW-0813">Transport</keyword>
<dbReference type="PANTHER" id="PTHR42711:SF19">
    <property type="entry name" value="DOXORUBICIN RESISTANCE ATP-BINDING PROTEIN DRRA"/>
    <property type="match status" value="1"/>
</dbReference>
<dbReference type="Proteomes" id="UP001500929">
    <property type="component" value="Unassembled WGS sequence"/>
</dbReference>
<evidence type="ECO:0000256" key="4">
    <source>
        <dbReference type="ARBA" id="ARBA00022840"/>
    </source>
</evidence>